<dbReference type="InterPro" id="IPR045865">
    <property type="entry name" value="ACT-like_dom_sf"/>
</dbReference>
<sequence length="295" mass="32551">MTKKIGYLGPMGSFTEIAAQSIFPSGERHSFSTIPACMAAASEGEIDVAVVPMENAIEGSVNMTLDYLIHKHELPIIGEVTVPIEQHLLVHPERADAWNEITDIYSHPQAIAQCHEFIQTNFSEAVIHYTNSTSSAAKEIADNIDYNGAAIANSLAADAYKLTTVKENIHDYDNNHTRFALLSNTEKPLVFEESEKSKTTMVITLPSDFSGALHQVLSAFAWRKLNLTKIESRPMKTGIGNYFFVIDVEKEMDDVLLPGVIAEVEALGCGVRILGSYPCLFSTEMEEMKKKPVPK</sequence>
<dbReference type="Gene3D" id="3.40.190.10">
    <property type="entry name" value="Periplasmic binding protein-like II"/>
    <property type="match status" value="2"/>
</dbReference>
<feature type="domain" description="ACT" evidence="12">
    <location>
        <begin position="201"/>
        <end position="278"/>
    </location>
</feature>
<comment type="catalytic activity">
    <reaction evidence="8 10">
        <text>prephenate + H(+) = 3-phenylpyruvate + CO2 + H2O</text>
        <dbReference type="Rhea" id="RHEA:21648"/>
        <dbReference type="ChEBI" id="CHEBI:15377"/>
        <dbReference type="ChEBI" id="CHEBI:15378"/>
        <dbReference type="ChEBI" id="CHEBI:16526"/>
        <dbReference type="ChEBI" id="CHEBI:18005"/>
        <dbReference type="ChEBI" id="CHEBI:29934"/>
        <dbReference type="EC" id="4.2.1.51"/>
    </reaction>
</comment>
<evidence type="ECO:0000256" key="7">
    <source>
        <dbReference type="ARBA" id="ARBA00023239"/>
    </source>
</evidence>
<accession>A0A428N7M8</accession>
<evidence type="ECO:0000256" key="4">
    <source>
        <dbReference type="ARBA" id="ARBA00022605"/>
    </source>
</evidence>
<evidence type="ECO:0000256" key="5">
    <source>
        <dbReference type="ARBA" id="ARBA00023141"/>
    </source>
</evidence>
<organism evidence="13 14">
    <name type="scientific">Salibacterium salarium</name>
    <dbReference type="NCBI Taxonomy" id="284579"/>
    <lineage>
        <taxon>Bacteria</taxon>
        <taxon>Bacillati</taxon>
        <taxon>Bacillota</taxon>
        <taxon>Bacilli</taxon>
        <taxon>Bacillales</taxon>
        <taxon>Bacillaceae</taxon>
    </lineage>
</organism>
<dbReference type="Pfam" id="PF00800">
    <property type="entry name" value="PDT"/>
    <property type="match status" value="1"/>
</dbReference>
<dbReference type="PANTHER" id="PTHR21022">
    <property type="entry name" value="PREPHENATE DEHYDRATASE P PROTEIN"/>
    <property type="match status" value="1"/>
</dbReference>
<evidence type="ECO:0000256" key="1">
    <source>
        <dbReference type="ARBA" id="ARBA00004741"/>
    </source>
</evidence>
<evidence type="ECO:0000256" key="9">
    <source>
        <dbReference type="PIRSR" id="PIRSR001500-2"/>
    </source>
</evidence>
<evidence type="ECO:0000256" key="2">
    <source>
        <dbReference type="ARBA" id="ARBA00013147"/>
    </source>
</evidence>
<dbReference type="Proteomes" id="UP000275076">
    <property type="component" value="Unassembled WGS sequence"/>
</dbReference>
<dbReference type="PIRSF" id="PIRSF001500">
    <property type="entry name" value="Chor_mut_pdt_Ppr"/>
    <property type="match status" value="1"/>
</dbReference>
<dbReference type="PROSITE" id="PS00858">
    <property type="entry name" value="PREPHENATE_DEHYDR_2"/>
    <property type="match status" value="1"/>
</dbReference>
<reference evidence="13 14" key="1">
    <citation type="submission" date="2018-10" db="EMBL/GenBank/DDBJ databases">
        <title>Draft genome sequence of Bacillus salarius IM0101, isolated from a hypersaline soil in Inner Mongolia, China.</title>
        <authorList>
            <person name="Yamprayoonswat W."/>
            <person name="Boonvisut S."/>
            <person name="Jumpathong W."/>
            <person name="Sittihan S."/>
            <person name="Ruangsuj P."/>
            <person name="Wanthongcharoen S."/>
            <person name="Thongpramul N."/>
            <person name="Pimmason S."/>
            <person name="Yu B."/>
            <person name="Yasawong M."/>
        </authorList>
    </citation>
    <scope>NUCLEOTIDE SEQUENCE [LARGE SCALE GENOMIC DNA]</scope>
    <source>
        <strain evidence="13 14">IM0101</strain>
    </source>
</reference>
<gene>
    <name evidence="10 13" type="primary">pheA</name>
    <name evidence="13" type="ORF">D7Z54_04330</name>
</gene>
<dbReference type="NCBIfam" id="NF008865">
    <property type="entry name" value="PRK11898.1"/>
    <property type="match status" value="1"/>
</dbReference>
<keyword evidence="14" id="KW-1185">Reference proteome</keyword>
<feature type="domain" description="Prephenate dehydratase" evidence="11">
    <location>
        <begin position="4"/>
        <end position="184"/>
    </location>
</feature>
<evidence type="ECO:0000259" key="11">
    <source>
        <dbReference type="PROSITE" id="PS51171"/>
    </source>
</evidence>
<dbReference type="FunFam" id="3.30.70.260:FF:000012">
    <property type="entry name" value="Prephenate dehydratase"/>
    <property type="match status" value="1"/>
</dbReference>
<dbReference type="PROSITE" id="PS51171">
    <property type="entry name" value="PREPHENATE_DEHYDR_3"/>
    <property type="match status" value="1"/>
</dbReference>
<evidence type="ECO:0000313" key="13">
    <source>
        <dbReference type="EMBL" id="RSL34391.1"/>
    </source>
</evidence>
<feature type="site" description="Essential for prephenate dehydratase activity" evidence="9">
    <location>
        <position position="177"/>
    </location>
</feature>
<dbReference type="FunFam" id="3.40.190.10:FF:000064">
    <property type="entry name" value="Prephenate dehydratase"/>
    <property type="match status" value="1"/>
</dbReference>
<dbReference type="CDD" id="cd04905">
    <property type="entry name" value="ACT_CM-PDT"/>
    <property type="match status" value="1"/>
</dbReference>
<dbReference type="SUPFAM" id="SSF55021">
    <property type="entry name" value="ACT-like"/>
    <property type="match status" value="1"/>
</dbReference>
<evidence type="ECO:0000313" key="14">
    <source>
        <dbReference type="Proteomes" id="UP000275076"/>
    </source>
</evidence>
<evidence type="ECO:0000256" key="6">
    <source>
        <dbReference type="ARBA" id="ARBA00023222"/>
    </source>
</evidence>
<keyword evidence="4 10" id="KW-0028">Amino-acid biosynthesis</keyword>
<dbReference type="UniPathway" id="UPA00121">
    <property type="reaction ID" value="UER00345"/>
</dbReference>
<dbReference type="SUPFAM" id="SSF53850">
    <property type="entry name" value="Periplasmic binding protein-like II"/>
    <property type="match status" value="1"/>
</dbReference>
<dbReference type="PANTHER" id="PTHR21022:SF19">
    <property type="entry name" value="PREPHENATE DEHYDRATASE-RELATED"/>
    <property type="match status" value="1"/>
</dbReference>
<dbReference type="RefSeq" id="WP_125554624.1">
    <property type="nucleotide sequence ID" value="NZ_RBVX01000003.1"/>
</dbReference>
<dbReference type="GO" id="GO:0005737">
    <property type="term" value="C:cytoplasm"/>
    <property type="evidence" value="ECO:0007669"/>
    <property type="project" value="TreeGrafter"/>
</dbReference>
<protein>
    <recommendedName>
        <fullName evidence="3 10">Prephenate dehydratase</fullName>
        <shortName evidence="10">PDT</shortName>
        <ecNumber evidence="2 10">4.2.1.51</ecNumber>
    </recommendedName>
</protein>
<dbReference type="GO" id="GO:0004664">
    <property type="term" value="F:prephenate dehydratase activity"/>
    <property type="evidence" value="ECO:0007669"/>
    <property type="project" value="UniProtKB-UniRule"/>
</dbReference>
<dbReference type="CDD" id="cd13633">
    <property type="entry name" value="PBP2_Sa-PDT_like"/>
    <property type="match status" value="1"/>
</dbReference>
<dbReference type="OrthoDB" id="9802281at2"/>
<name>A0A428N7M8_9BACI</name>
<dbReference type="InterPro" id="IPR008242">
    <property type="entry name" value="Chor_mutase/pphenate_deHydtase"/>
</dbReference>
<proteinExistence type="predicted"/>
<dbReference type="InterPro" id="IPR018528">
    <property type="entry name" value="Preph_deHydtase_CS"/>
</dbReference>
<keyword evidence="5 10" id="KW-0057">Aromatic amino acid biosynthesis</keyword>
<comment type="caution">
    <text evidence="13">The sequence shown here is derived from an EMBL/GenBank/DDBJ whole genome shotgun (WGS) entry which is preliminary data.</text>
</comment>
<dbReference type="AlphaFoldDB" id="A0A428N7M8"/>
<evidence type="ECO:0000259" key="12">
    <source>
        <dbReference type="PROSITE" id="PS51671"/>
    </source>
</evidence>
<dbReference type="EMBL" id="RBVX01000003">
    <property type="protein sequence ID" value="RSL34391.1"/>
    <property type="molecule type" value="Genomic_DNA"/>
</dbReference>
<dbReference type="EC" id="4.2.1.51" evidence="2 10"/>
<keyword evidence="6 10" id="KW-0584">Phenylalanine biosynthesis</keyword>
<keyword evidence="7 10" id="KW-0456">Lyase</keyword>
<evidence type="ECO:0000256" key="3">
    <source>
        <dbReference type="ARBA" id="ARBA00021872"/>
    </source>
</evidence>
<dbReference type="GO" id="GO:0009094">
    <property type="term" value="P:L-phenylalanine biosynthetic process"/>
    <property type="evidence" value="ECO:0007669"/>
    <property type="project" value="UniProtKB-UniPathway"/>
</dbReference>
<dbReference type="InterPro" id="IPR001086">
    <property type="entry name" value="Preph_deHydtase"/>
</dbReference>
<dbReference type="PROSITE" id="PS51671">
    <property type="entry name" value="ACT"/>
    <property type="match status" value="1"/>
</dbReference>
<dbReference type="Gene3D" id="3.30.70.260">
    <property type="match status" value="1"/>
</dbReference>
<comment type="pathway">
    <text evidence="1 10">Amino-acid biosynthesis; L-phenylalanine biosynthesis; phenylpyruvate from prephenate: step 1/1.</text>
</comment>
<evidence type="ECO:0000256" key="10">
    <source>
        <dbReference type="RuleBase" id="RU361254"/>
    </source>
</evidence>
<evidence type="ECO:0000256" key="8">
    <source>
        <dbReference type="ARBA" id="ARBA00047848"/>
    </source>
</evidence>
<dbReference type="InterPro" id="IPR002912">
    <property type="entry name" value="ACT_dom"/>
</dbReference>